<proteinExistence type="predicted"/>
<keyword evidence="1" id="KW-1133">Transmembrane helix</keyword>
<accession>A0A7U7PQU3</accession>
<evidence type="ECO:0000256" key="2">
    <source>
        <dbReference type="SAM" id="SignalP"/>
    </source>
</evidence>
<dbReference type="Proteomes" id="UP000053470">
    <property type="component" value="Unassembled WGS sequence"/>
</dbReference>
<feature type="signal peptide" evidence="2">
    <location>
        <begin position="1"/>
        <end position="25"/>
    </location>
</feature>
<keyword evidence="4" id="KW-1185">Reference proteome</keyword>
<evidence type="ECO:0000313" key="3">
    <source>
        <dbReference type="EMBL" id="CEJ17303.1"/>
    </source>
</evidence>
<organism evidence="3 4">
    <name type="scientific">Ralstonia solanacearum IPO1609</name>
    <dbReference type="NCBI Taxonomy" id="564066"/>
    <lineage>
        <taxon>Bacteria</taxon>
        <taxon>Pseudomonadati</taxon>
        <taxon>Pseudomonadota</taxon>
        <taxon>Betaproteobacteria</taxon>
        <taxon>Burkholderiales</taxon>
        <taxon>Burkholderiaceae</taxon>
        <taxon>Ralstonia</taxon>
        <taxon>Ralstonia solanacearum species complex</taxon>
    </lineage>
</organism>
<name>A0A7U7PQU3_RALSL</name>
<keyword evidence="2" id="KW-0732">Signal</keyword>
<reference evidence="3" key="1">
    <citation type="submission" date="2014-11" db="EMBL/GenBank/DDBJ databases">
        <authorList>
            <person name="Genoscope - CEA"/>
        </authorList>
    </citation>
    <scope>NUCLEOTIDE SEQUENCE</scope>
    <source>
        <strain evidence="3">IPO1609</strain>
    </source>
</reference>
<feature type="transmembrane region" description="Helical" evidence="1">
    <location>
        <begin position="49"/>
        <end position="73"/>
    </location>
</feature>
<dbReference type="EMBL" id="LN651281">
    <property type="protein sequence ID" value="CEJ17303.1"/>
    <property type="molecule type" value="Genomic_DNA"/>
</dbReference>
<keyword evidence="1 3" id="KW-0812">Transmembrane</keyword>
<evidence type="ECO:0000313" key="4">
    <source>
        <dbReference type="Proteomes" id="UP000053470"/>
    </source>
</evidence>
<reference evidence="3" key="2">
    <citation type="submission" date="2022-04" db="EMBL/GenBank/DDBJ databases">
        <title>Genomic draft of R. solanacearum strain IPO1609, a phylotype IIB1/biovar 2/race 3 strain isolated from potato in Europe.</title>
        <authorList>
            <person name="Boucher C."/>
            <person name="Carrere S."/>
            <person name="Dossat C."/>
            <person name="Elbaz M."/>
            <person name="Genin S."/>
            <person name="Gouzy J."/>
            <person name="Prior P."/>
            <person name="Segurens B."/>
            <person name="Wincker P."/>
        </authorList>
    </citation>
    <scope>NUCLEOTIDE SEQUENCE</scope>
    <source>
        <strain evidence="3">IPO1609</strain>
    </source>
</reference>
<feature type="chain" id="PRO_5030734046" evidence="2">
    <location>
        <begin position="26"/>
        <end position="79"/>
    </location>
</feature>
<gene>
    <name evidence="3" type="ORF">RSIPO_04001</name>
</gene>
<evidence type="ECO:0000256" key="1">
    <source>
        <dbReference type="SAM" id="Phobius"/>
    </source>
</evidence>
<sequence length="79" mass="8616">MVMVRCVRLVLALLLLLLASVPAFAQTSGDTCCTAEQFAVIGIDGPTIFQWWSWGFGVVTGCWWLGFVVGIVVQAIRKV</sequence>
<protein>
    <submittedName>
        <fullName evidence="3">Hypothetical transmembrane protein</fullName>
    </submittedName>
</protein>
<dbReference type="AlphaFoldDB" id="A0A7U7PQU3"/>
<keyword evidence="1" id="KW-0472">Membrane</keyword>